<evidence type="ECO:0008006" key="3">
    <source>
        <dbReference type="Google" id="ProtNLM"/>
    </source>
</evidence>
<reference evidence="1" key="1">
    <citation type="submission" date="2022-10" db="EMBL/GenBank/DDBJ databases">
        <title>The complete genomes of actinobacterial strains from the NBC collection.</title>
        <authorList>
            <person name="Joergensen T.S."/>
            <person name="Alvarez Arevalo M."/>
            <person name="Sterndorff E.B."/>
            <person name="Faurdal D."/>
            <person name="Vuksanovic O."/>
            <person name="Mourched A.-S."/>
            <person name="Charusanti P."/>
            <person name="Shaw S."/>
            <person name="Blin K."/>
            <person name="Weber T."/>
        </authorList>
    </citation>
    <scope>NUCLEOTIDE SEQUENCE</scope>
    <source>
        <strain evidence="1">NBC_01482</strain>
    </source>
</reference>
<name>A0ABZ1YY82_9NOCA</name>
<evidence type="ECO:0000313" key="2">
    <source>
        <dbReference type="Proteomes" id="UP001432062"/>
    </source>
</evidence>
<dbReference type="Proteomes" id="UP001432062">
    <property type="component" value="Chromosome"/>
</dbReference>
<organism evidence="1 2">
    <name type="scientific">Nocardia vinacea</name>
    <dbReference type="NCBI Taxonomy" id="96468"/>
    <lineage>
        <taxon>Bacteria</taxon>
        <taxon>Bacillati</taxon>
        <taxon>Actinomycetota</taxon>
        <taxon>Actinomycetes</taxon>
        <taxon>Mycobacteriales</taxon>
        <taxon>Nocardiaceae</taxon>
        <taxon>Nocardia</taxon>
    </lineage>
</organism>
<dbReference type="Gene3D" id="3.10.450.50">
    <property type="match status" value="1"/>
</dbReference>
<evidence type="ECO:0000313" key="1">
    <source>
        <dbReference type="EMBL" id="WUV47973.1"/>
    </source>
</evidence>
<sequence>MSGGQDNLDLLCESDRKKIENAKSSTKTTVTSAPKVDAKSTLKSVDVPSGSDKGKFTVDVSVKVGTRTNNQSVTYDLVKEDGDWKVCCILTASVK</sequence>
<dbReference type="RefSeq" id="WP_329412215.1">
    <property type="nucleotide sequence ID" value="NZ_CP109441.1"/>
</dbReference>
<protein>
    <recommendedName>
        <fullName evidence="3">DUF4878 domain-containing protein</fullName>
    </recommendedName>
</protein>
<dbReference type="EMBL" id="CP109441">
    <property type="protein sequence ID" value="WUV47973.1"/>
    <property type="molecule type" value="Genomic_DNA"/>
</dbReference>
<keyword evidence="2" id="KW-1185">Reference proteome</keyword>
<proteinExistence type="predicted"/>
<gene>
    <name evidence="1" type="ORF">OG563_07095</name>
</gene>
<accession>A0ABZ1YY82</accession>